<evidence type="ECO:0000259" key="2">
    <source>
        <dbReference type="SMART" id="SM00226"/>
    </source>
</evidence>
<gene>
    <name evidence="3" type="ORF">BN000_00595</name>
</gene>
<dbReference type="GO" id="GO:0045892">
    <property type="term" value="P:negative regulation of DNA-templated transcription"/>
    <property type="evidence" value="ECO:0007669"/>
    <property type="project" value="InterPro"/>
</dbReference>
<accession>A0A0U1CWY8</accession>
<evidence type="ECO:0000313" key="4">
    <source>
        <dbReference type="Proteomes" id="UP000199601"/>
    </source>
</evidence>
<sequence>MRKPSVLFVCVKNAGKSQMAAGLMRKIAGATVDVYSAGTKPGTGVNALSAECLLEVGVDITGEHPKPIDPELVGDVDIVVTLGNEAHVEPVQGTRFETWDTDEPSERGIDGIDRMRLIRDDITARVRVLAEQLRTASPAQTKTGPNQGDRSMSKVQVFEPALCCATGVCGEDVDQRLVRFSADLDYVRSRGGDVSRYNLASEPSAFAESDTVKAFLHVAGSDGLPLVLVDGVTAMTGRYPDRAQLATWAGIDASGPAGPTSLDITETTTAGGGCCSSDSSGATDCC</sequence>
<dbReference type="PANTHER" id="PTHR43428">
    <property type="entry name" value="ARSENATE REDUCTASE"/>
    <property type="match status" value="1"/>
</dbReference>
<dbReference type="GO" id="GO:0046685">
    <property type="term" value="P:response to arsenic-containing substance"/>
    <property type="evidence" value="ECO:0007669"/>
    <property type="project" value="UniProtKB-KW"/>
</dbReference>
<reference evidence="4" key="1">
    <citation type="submission" date="2015-03" db="EMBL/GenBank/DDBJ databases">
        <authorList>
            <person name="Urmite Genomes"/>
        </authorList>
    </citation>
    <scope>NUCLEOTIDE SEQUENCE [LARGE SCALE GENOMIC DNA]</scope>
    <source>
        <strain evidence="4">CSUR P1344</strain>
    </source>
</reference>
<protein>
    <submittedName>
        <fullName evidence="3">Protein tyrosine phosphatase</fullName>
    </submittedName>
</protein>
<feature type="domain" description="Phosphotyrosine protein phosphatase I" evidence="2">
    <location>
        <begin position="4"/>
        <end position="132"/>
    </location>
</feature>
<keyword evidence="1" id="KW-0059">Arsenical resistance</keyword>
<name>A0A0U1CWY8_9MYCO</name>
<dbReference type="GO" id="GO:0003677">
    <property type="term" value="F:DNA binding"/>
    <property type="evidence" value="ECO:0007669"/>
    <property type="project" value="InterPro"/>
</dbReference>
<dbReference type="InterPro" id="IPR023485">
    <property type="entry name" value="Ptyr_pPase"/>
</dbReference>
<dbReference type="EMBL" id="CTEC01000001">
    <property type="protein sequence ID" value="CQD03600.1"/>
    <property type="molecule type" value="Genomic_DNA"/>
</dbReference>
<evidence type="ECO:0000313" key="3">
    <source>
        <dbReference type="EMBL" id="CQD03600.1"/>
    </source>
</evidence>
<dbReference type="AlphaFoldDB" id="A0A0U1CWY8"/>
<dbReference type="Proteomes" id="UP000199601">
    <property type="component" value="Unassembled WGS sequence"/>
</dbReference>
<dbReference type="PANTHER" id="PTHR43428:SF1">
    <property type="entry name" value="ARSENATE REDUCTASE"/>
    <property type="match status" value="1"/>
</dbReference>
<dbReference type="Pfam" id="PF06953">
    <property type="entry name" value="ArsD"/>
    <property type="match status" value="1"/>
</dbReference>
<keyword evidence="4" id="KW-1185">Reference proteome</keyword>
<dbReference type="InterPro" id="IPR010712">
    <property type="entry name" value="Arsenical-R_ArsD"/>
</dbReference>
<dbReference type="SUPFAM" id="SSF52788">
    <property type="entry name" value="Phosphotyrosine protein phosphatases I"/>
    <property type="match status" value="1"/>
</dbReference>
<dbReference type="Gene3D" id="3.40.50.2300">
    <property type="match status" value="1"/>
</dbReference>
<dbReference type="Gene3D" id="3.40.30.10">
    <property type="entry name" value="Glutaredoxin"/>
    <property type="match status" value="1"/>
</dbReference>
<dbReference type="InterPro" id="IPR036196">
    <property type="entry name" value="Ptyr_pPase_sf"/>
</dbReference>
<dbReference type="Pfam" id="PF01451">
    <property type="entry name" value="LMWPc"/>
    <property type="match status" value="1"/>
</dbReference>
<proteinExistence type="predicted"/>
<dbReference type="NCBIfam" id="NF033727">
    <property type="entry name" value="chaperon_ArsD"/>
    <property type="match status" value="1"/>
</dbReference>
<organism evidence="3 4">
    <name type="scientific">Mycobacterium europaeum</name>
    <dbReference type="NCBI Taxonomy" id="761804"/>
    <lineage>
        <taxon>Bacteria</taxon>
        <taxon>Bacillati</taxon>
        <taxon>Actinomycetota</taxon>
        <taxon>Actinomycetes</taxon>
        <taxon>Mycobacteriales</taxon>
        <taxon>Mycobacteriaceae</taxon>
        <taxon>Mycobacterium</taxon>
        <taxon>Mycobacterium simiae complex</taxon>
    </lineage>
</organism>
<dbReference type="SMART" id="SM00226">
    <property type="entry name" value="LMWPc"/>
    <property type="match status" value="1"/>
</dbReference>
<evidence type="ECO:0000256" key="1">
    <source>
        <dbReference type="ARBA" id="ARBA00022849"/>
    </source>
</evidence>